<evidence type="ECO:0000256" key="3">
    <source>
        <dbReference type="ARBA" id="ARBA00022692"/>
    </source>
</evidence>
<feature type="transmembrane region" description="Helical" evidence="6">
    <location>
        <begin position="193"/>
        <end position="219"/>
    </location>
</feature>
<accession>A0A379CPE6</accession>
<evidence type="ECO:0000313" key="7">
    <source>
        <dbReference type="EMBL" id="MBO1106994.1"/>
    </source>
</evidence>
<dbReference type="GO" id="GO:0005886">
    <property type="term" value="C:plasma membrane"/>
    <property type="evidence" value="ECO:0007669"/>
    <property type="project" value="TreeGrafter"/>
</dbReference>
<evidence type="ECO:0000256" key="4">
    <source>
        <dbReference type="ARBA" id="ARBA00022989"/>
    </source>
</evidence>
<protein>
    <submittedName>
        <fullName evidence="7">Dicarboxylate/amino acid:cation symporter</fullName>
    </submittedName>
</protein>
<dbReference type="GeneID" id="69703820"/>
<keyword evidence="2" id="KW-0813">Transport</keyword>
<feature type="transmembrane region" description="Helical" evidence="6">
    <location>
        <begin position="160"/>
        <end position="178"/>
    </location>
</feature>
<organism evidence="7 8">
    <name type="scientific">Plesiomonas shigelloides</name>
    <name type="common">Aeromonas shigelloides</name>
    <dbReference type="NCBI Taxonomy" id="703"/>
    <lineage>
        <taxon>Bacteria</taxon>
        <taxon>Pseudomonadati</taxon>
        <taxon>Pseudomonadota</taxon>
        <taxon>Gammaproteobacteria</taxon>
        <taxon>Enterobacterales</taxon>
        <taxon>Enterobacteriaceae</taxon>
        <taxon>Plesiomonas</taxon>
    </lineage>
</organism>
<gene>
    <name evidence="7" type="ORF">J2R62_01935</name>
</gene>
<dbReference type="KEGG" id="pshi:SAMEA2665130_2040"/>
<evidence type="ECO:0000256" key="5">
    <source>
        <dbReference type="ARBA" id="ARBA00023136"/>
    </source>
</evidence>
<dbReference type="Proteomes" id="UP000664658">
    <property type="component" value="Unassembled WGS sequence"/>
</dbReference>
<dbReference type="GO" id="GO:0005295">
    <property type="term" value="F:neutral L-amino acid:sodium symporter activity"/>
    <property type="evidence" value="ECO:0007669"/>
    <property type="project" value="TreeGrafter"/>
</dbReference>
<sequence length="395" mass="41208">MKLILRLLAGIAFGVLCGLFAPDLFIRVLITAKVLISQMIGFTIPLLILFFVTSGIASLPKNSGKLLGKTVGLAYASTVGAGFLAYFASIQILPSLLSHAGTLAEPVRKLEPLMTLQIPPVMGVMSALVLAFVFGLGIVSTGSSEMKKLSDQGRDIIELLLSKCMIPALPFYIAGVFADMTVQGTVFATLKTFSLVLVLVVVLHWLWLAFQFITTGAIVKRSPLFLLKNMMPAYFTALGTMSSAATLPVTLRQAQVAGTSKGIANFVVPLCANIHMAGSAISIVTVACAVMLMSGYAHLPSLSEMLPFIMMLGITMVAAPGAPGGAVMAALGLLGTMLGFSEAMLGLQIALHLAQDGFGTACNVTGDGALAMCVDKMAAGDSVEDAEPEVAEDIA</sequence>
<dbReference type="PANTHER" id="PTHR42865">
    <property type="entry name" value="PROTON/GLUTAMATE-ASPARTATE SYMPORTER"/>
    <property type="match status" value="1"/>
</dbReference>
<dbReference type="SUPFAM" id="SSF118215">
    <property type="entry name" value="Proton glutamate symport protein"/>
    <property type="match status" value="1"/>
</dbReference>
<feature type="transmembrane region" description="Helical" evidence="6">
    <location>
        <begin position="117"/>
        <end position="139"/>
    </location>
</feature>
<reference evidence="7" key="1">
    <citation type="submission" date="2021-03" db="EMBL/GenBank/DDBJ databases">
        <title>Plesiomonas shigelloides zfcc0051, isolated from zebrafish feces.</title>
        <authorList>
            <person name="Vanderhoek Z."/>
            <person name="Gaulke C."/>
        </authorList>
    </citation>
    <scope>NUCLEOTIDE SEQUENCE</scope>
    <source>
        <strain evidence="7">Zfcc0051</strain>
    </source>
</reference>
<feature type="transmembrane region" description="Helical" evidence="6">
    <location>
        <begin position="7"/>
        <end position="30"/>
    </location>
</feature>
<evidence type="ECO:0000256" key="1">
    <source>
        <dbReference type="ARBA" id="ARBA00004141"/>
    </source>
</evidence>
<dbReference type="PANTHER" id="PTHR42865:SF8">
    <property type="entry name" value="SERINE_THREONINE TRANSPORTER SSTT"/>
    <property type="match status" value="1"/>
</dbReference>
<dbReference type="GO" id="GO:0032329">
    <property type="term" value="P:serine transport"/>
    <property type="evidence" value="ECO:0007669"/>
    <property type="project" value="TreeGrafter"/>
</dbReference>
<name>A0A379CPE6_PLESH</name>
<dbReference type="Pfam" id="PF00375">
    <property type="entry name" value="SDF"/>
    <property type="match status" value="1"/>
</dbReference>
<feature type="transmembrane region" description="Helical" evidence="6">
    <location>
        <begin position="71"/>
        <end position="97"/>
    </location>
</feature>
<proteinExistence type="predicted"/>
<evidence type="ECO:0000256" key="2">
    <source>
        <dbReference type="ARBA" id="ARBA00022448"/>
    </source>
</evidence>
<dbReference type="AlphaFoldDB" id="A0A379CPE6"/>
<keyword evidence="5 6" id="KW-0472">Membrane</keyword>
<dbReference type="InterPro" id="IPR036458">
    <property type="entry name" value="Na:dicarbo_symporter_sf"/>
</dbReference>
<evidence type="ECO:0000313" key="8">
    <source>
        <dbReference type="Proteomes" id="UP000664658"/>
    </source>
</evidence>
<comment type="subcellular location">
    <subcellularLocation>
        <location evidence="1">Membrane</location>
        <topology evidence="1">Multi-pass membrane protein</topology>
    </subcellularLocation>
</comment>
<evidence type="ECO:0000256" key="6">
    <source>
        <dbReference type="SAM" id="Phobius"/>
    </source>
</evidence>
<dbReference type="PRINTS" id="PR00173">
    <property type="entry name" value="EDTRNSPORT"/>
</dbReference>
<keyword evidence="4 6" id="KW-1133">Transmembrane helix</keyword>
<feature type="transmembrane region" description="Helical" evidence="6">
    <location>
        <begin position="263"/>
        <end position="293"/>
    </location>
</feature>
<keyword evidence="3 6" id="KW-0812">Transmembrane</keyword>
<comment type="caution">
    <text evidence="7">The sequence shown here is derived from an EMBL/GenBank/DDBJ whole genome shotgun (WGS) entry which is preliminary data.</text>
</comment>
<dbReference type="RefSeq" id="WP_010864087.1">
    <property type="nucleotide sequence ID" value="NZ_CP050969.1"/>
</dbReference>
<feature type="transmembrane region" description="Helical" evidence="6">
    <location>
        <begin position="36"/>
        <end position="59"/>
    </location>
</feature>
<dbReference type="EMBL" id="JAFNAA010000002">
    <property type="protein sequence ID" value="MBO1106994.1"/>
    <property type="molecule type" value="Genomic_DNA"/>
</dbReference>
<dbReference type="Gene3D" id="1.10.3860.10">
    <property type="entry name" value="Sodium:dicarboxylate symporter"/>
    <property type="match status" value="1"/>
</dbReference>
<dbReference type="InterPro" id="IPR001991">
    <property type="entry name" value="Na-dicarboxylate_symporter"/>
</dbReference>